<evidence type="ECO:0000256" key="1">
    <source>
        <dbReference type="SAM" id="MobiDB-lite"/>
    </source>
</evidence>
<reference evidence="2" key="1">
    <citation type="journal article" date="2022" name="bioRxiv">
        <title>Sequencing and chromosome-scale assembly of the giantPleurodeles waltlgenome.</title>
        <authorList>
            <person name="Brown T."/>
            <person name="Elewa A."/>
            <person name="Iarovenko S."/>
            <person name="Subramanian E."/>
            <person name="Araus A.J."/>
            <person name="Petzold A."/>
            <person name="Susuki M."/>
            <person name="Suzuki K.-i.T."/>
            <person name="Hayashi T."/>
            <person name="Toyoda A."/>
            <person name="Oliveira C."/>
            <person name="Osipova E."/>
            <person name="Leigh N.D."/>
            <person name="Simon A."/>
            <person name="Yun M.H."/>
        </authorList>
    </citation>
    <scope>NUCLEOTIDE SEQUENCE</scope>
    <source>
        <strain evidence="2">20211129_DDA</strain>
        <tissue evidence="2">Liver</tissue>
    </source>
</reference>
<dbReference type="EMBL" id="JANPWB010000009">
    <property type="protein sequence ID" value="KAJ1157114.1"/>
    <property type="molecule type" value="Genomic_DNA"/>
</dbReference>
<keyword evidence="3" id="KW-1185">Reference proteome</keyword>
<protein>
    <submittedName>
        <fullName evidence="2">Uncharacterized protein</fullName>
    </submittedName>
</protein>
<dbReference type="Proteomes" id="UP001066276">
    <property type="component" value="Chromosome 5"/>
</dbReference>
<sequence length="74" mass="7961">MAGGGSAVARSRVMAGGRTCIYSPLGLSDSEQTSALLITPPFTSKRLQRCETCKRGRESPSVDFTSRQIRNSPQ</sequence>
<gene>
    <name evidence="2" type="ORF">NDU88_009829</name>
</gene>
<name>A0AAV7S0U2_PLEWA</name>
<feature type="compositionally biased region" description="Polar residues" evidence="1">
    <location>
        <begin position="62"/>
        <end position="74"/>
    </location>
</feature>
<organism evidence="2 3">
    <name type="scientific">Pleurodeles waltl</name>
    <name type="common">Iberian ribbed newt</name>
    <dbReference type="NCBI Taxonomy" id="8319"/>
    <lineage>
        <taxon>Eukaryota</taxon>
        <taxon>Metazoa</taxon>
        <taxon>Chordata</taxon>
        <taxon>Craniata</taxon>
        <taxon>Vertebrata</taxon>
        <taxon>Euteleostomi</taxon>
        <taxon>Amphibia</taxon>
        <taxon>Batrachia</taxon>
        <taxon>Caudata</taxon>
        <taxon>Salamandroidea</taxon>
        <taxon>Salamandridae</taxon>
        <taxon>Pleurodelinae</taxon>
        <taxon>Pleurodeles</taxon>
    </lineage>
</organism>
<feature type="compositionally biased region" description="Basic and acidic residues" evidence="1">
    <location>
        <begin position="50"/>
        <end position="60"/>
    </location>
</feature>
<accession>A0AAV7S0U2</accession>
<evidence type="ECO:0000313" key="2">
    <source>
        <dbReference type="EMBL" id="KAJ1157114.1"/>
    </source>
</evidence>
<proteinExistence type="predicted"/>
<dbReference type="AlphaFoldDB" id="A0AAV7S0U2"/>
<feature type="region of interest" description="Disordered" evidence="1">
    <location>
        <begin position="50"/>
        <end position="74"/>
    </location>
</feature>
<comment type="caution">
    <text evidence="2">The sequence shown here is derived from an EMBL/GenBank/DDBJ whole genome shotgun (WGS) entry which is preliminary data.</text>
</comment>
<evidence type="ECO:0000313" key="3">
    <source>
        <dbReference type="Proteomes" id="UP001066276"/>
    </source>
</evidence>